<reference evidence="1" key="2">
    <citation type="submission" date="2013-05" db="EMBL/GenBank/DDBJ databases">
        <authorList>
            <person name="Carter J.-M."/>
            <person name="Baker S.C."/>
            <person name="Pink R."/>
            <person name="Carter D.R.F."/>
            <person name="Collins A."/>
            <person name="Tomlin J."/>
            <person name="Gibbs M."/>
            <person name="Breuker C.J."/>
        </authorList>
    </citation>
    <scope>NUCLEOTIDE SEQUENCE</scope>
    <source>
        <tissue evidence="1">Ovary</tissue>
    </source>
</reference>
<feature type="non-terminal residue" evidence="1">
    <location>
        <position position="91"/>
    </location>
</feature>
<reference evidence="1" key="1">
    <citation type="journal article" date="2013" name="BMC Genomics">
        <title>Unscrambling butterfly oogenesis.</title>
        <authorList>
            <person name="Carter J.M."/>
            <person name="Baker S.C."/>
            <person name="Pink R."/>
            <person name="Carter D.R."/>
            <person name="Collins A."/>
            <person name="Tomlin J."/>
            <person name="Gibbs M."/>
            <person name="Breuker C.J."/>
        </authorList>
    </citation>
    <scope>NUCLEOTIDE SEQUENCE</scope>
    <source>
        <tissue evidence="1">Ovary</tissue>
    </source>
</reference>
<dbReference type="InterPro" id="IPR035437">
    <property type="entry name" value="SNase_OB-fold_sf"/>
</dbReference>
<proteinExistence type="predicted"/>
<feature type="non-terminal residue" evidence="1">
    <location>
        <position position="1"/>
    </location>
</feature>
<protein>
    <submittedName>
        <fullName evidence="1">Maternal protein tudor</fullName>
    </submittedName>
</protein>
<accession>S4PBP9</accession>
<name>S4PBP9_9NEOP</name>
<dbReference type="Gene3D" id="2.40.50.90">
    <property type="match status" value="1"/>
</dbReference>
<dbReference type="AlphaFoldDB" id="S4PBP9"/>
<evidence type="ECO:0000313" key="1">
    <source>
        <dbReference type="EMBL" id="JAA89831.1"/>
    </source>
</evidence>
<dbReference type="EMBL" id="GAIX01002729">
    <property type="protein sequence ID" value="JAA89831.1"/>
    <property type="molecule type" value="Transcribed_RNA"/>
</dbReference>
<organism evidence="1">
    <name type="scientific">Pararge aegeria</name>
    <name type="common">speckled wood butterfly</name>
    <dbReference type="NCBI Taxonomy" id="116150"/>
    <lineage>
        <taxon>Eukaryota</taxon>
        <taxon>Metazoa</taxon>
        <taxon>Ecdysozoa</taxon>
        <taxon>Arthropoda</taxon>
        <taxon>Hexapoda</taxon>
        <taxon>Insecta</taxon>
        <taxon>Pterygota</taxon>
        <taxon>Neoptera</taxon>
        <taxon>Endopterygota</taxon>
        <taxon>Lepidoptera</taxon>
        <taxon>Glossata</taxon>
        <taxon>Ditrysia</taxon>
        <taxon>Papilionoidea</taxon>
        <taxon>Nymphalidae</taxon>
        <taxon>Satyrinae</taxon>
        <taxon>Satyrini</taxon>
        <taxon>Parargina</taxon>
        <taxon>Pararge</taxon>
    </lineage>
</organism>
<sequence>VDARDIWQIERELMELPKMAVHCSLTGVGPKEGKWKADPEIDLCFNAPRYQCIFQDYADEQYKVSLWNNGVSTADMLVEKQLAVMAESQST</sequence>